<dbReference type="InterPro" id="IPR036388">
    <property type="entry name" value="WH-like_DNA-bd_sf"/>
</dbReference>
<evidence type="ECO:0000256" key="4">
    <source>
        <dbReference type="ARBA" id="ARBA00023163"/>
    </source>
</evidence>
<dbReference type="InterPro" id="IPR013324">
    <property type="entry name" value="RNA_pol_sigma_r3/r4-like"/>
</dbReference>
<dbReference type="SUPFAM" id="SSF88659">
    <property type="entry name" value="Sigma3 and sigma4 domains of RNA polymerase sigma factors"/>
    <property type="match status" value="1"/>
</dbReference>
<comment type="caution">
    <text evidence="8">The sequence shown here is derived from an EMBL/GenBank/DDBJ whole genome shotgun (WGS) entry which is preliminary data.</text>
</comment>
<dbReference type="RefSeq" id="WP_142060094.1">
    <property type="nucleotide sequence ID" value="NZ_VFPA01000004.1"/>
</dbReference>
<dbReference type="Pfam" id="PF20239">
    <property type="entry name" value="DUF6596"/>
    <property type="match status" value="1"/>
</dbReference>
<dbReference type="InterPro" id="IPR013249">
    <property type="entry name" value="RNA_pol_sigma70_r4_t2"/>
</dbReference>
<feature type="domain" description="DUF6596" evidence="7">
    <location>
        <begin position="181"/>
        <end position="279"/>
    </location>
</feature>
<dbReference type="Proteomes" id="UP000315677">
    <property type="component" value="Unassembled WGS sequence"/>
</dbReference>
<comment type="similarity">
    <text evidence="1">Belongs to the sigma-70 factor family. ECF subfamily.</text>
</comment>
<organism evidence="8 9">
    <name type="scientific">Pseudonocardia kunmingensis</name>
    <dbReference type="NCBI Taxonomy" id="630975"/>
    <lineage>
        <taxon>Bacteria</taxon>
        <taxon>Bacillati</taxon>
        <taxon>Actinomycetota</taxon>
        <taxon>Actinomycetes</taxon>
        <taxon>Pseudonocardiales</taxon>
        <taxon>Pseudonocardiaceae</taxon>
        <taxon>Pseudonocardia</taxon>
    </lineage>
</organism>
<sequence>MTADAIADALRRLAPQVLGALVRRYGRFDACEDAVQEALLAAAQQWRTDGVPDRPRAWLIQVASRRLTDLLRADQARRRREDAVASRVLPQDRWSPPADAGVDDVDDTLVLITLCCHPALSPTSQIALTLRAVGGLTTAEIARAFLSSEATIVRRISRAKRTIEASGVPFRMPPESDRAERLDNVLRVLYLIFTEGYAATSGPDLHRPDLAAEAIRLVELMHALLPDDGEVAGLLALMLLTDARAPARTTAQGELAPLREQDRTLWKRDAIGRGAKLIASTLPRGPVGPYQLQAAIAATHDEAPSAGATDWPRIVTLYELLLKIAPSPVACLNHAAAVGMADAPAAGLALLDALDDRRLARDHRLPAARGHLLEMAGDRTAARAAYETAARYATNVRHIRYLNAQVRRLEEKRG</sequence>
<dbReference type="Pfam" id="PF08281">
    <property type="entry name" value="Sigma70_r4_2"/>
    <property type="match status" value="1"/>
</dbReference>
<feature type="domain" description="RNA polymerase sigma factor 70 region 4 type 2" evidence="6">
    <location>
        <begin position="114"/>
        <end position="162"/>
    </location>
</feature>
<dbReference type="Pfam" id="PF04542">
    <property type="entry name" value="Sigma70_r2"/>
    <property type="match status" value="1"/>
</dbReference>
<keyword evidence="4" id="KW-0804">Transcription</keyword>
<dbReference type="PANTHER" id="PTHR47756:SF2">
    <property type="entry name" value="BLL6612 PROTEIN"/>
    <property type="match status" value="1"/>
</dbReference>
<protein>
    <submittedName>
        <fullName evidence="8">RNA polymerase sigma factor (Sigma-70 family)</fullName>
    </submittedName>
</protein>
<evidence type="ECO:0000313" key="8">
    <source>
        <dbReference type="EMBL" id="TQM06316.1"/>
    </source>
</evidence>
<evidence type="ECO:0000313" key="9">
    <source>
        <dbReference type="Proteomes" id="UP000315677"/>
    </source>
</evidence>
<dbReference type="GO" id="GO:0003677">
    <property type="term" value="F:DNA binding"/>
    <property type="evidence" value="ECO:0007669"/>
    <property type="project" value="InterPro"/>
</dbReference>
<dbReference type="InterPro" id="IPR013325">
    <property type="entry name" value="RNA_pol_sigma_r2"/>
</dbReference>
<dbReference type="SUPFAM" id="SSF88946">
    <property type="entry name" value="Sigma2 domain of RNA polymerase sigma factors"/>
    <property type="match status" value="1"/>
</dbReference>
<dbReference type="AlphaFoldDB" id="A0A543DAH1"/>
<accession>A0A543DAH1</accession>
<dbReference type="InterPro" id="IPR007627">
    <property type="entry name" value="RNA_pol_sigma70_r2"/>
</dbReference>
<evidence type="ECO:0000256" key="2">
    <source>
        <dbReference type="ARBA" id="ARBA00023015"/>
    </source>
</evidence>
<dbReference type="EMBL" id="VFPA01000004">
    <property type="protein sequence ID" value="TQM06316.1"/>
    <property type="molecule type" value="Genomic_DNA"/>
</dbReference>
<dbReference type="InterPro" id="IPR046531">
    <property type="entry name" value="DUF6596"/>
</dbReference>
<evidence type="ECO:0000256" key="3">
    <source>
        <dbReference type="ARBA" id="ARBA00023082"/>
    </source>
</evidence>
<name>A0A543DAH1_9PSEU</name>
<reference evidence="8 9" key="1">
    <citation type="submission" date="2019-06" db="EMBL/GenBank/DDBJ databases">
        <title>Sequencing the genomes of 1000 actinobacteria strains.</title>
        <authorList>
            <person name="Klenk H.-P."/>
        </authorList>
    </citation>
    <scope>NUCLEOTIDE SEQUENCE [LARGE SCALE GENOMIC DNA]</scope>
    <source>
        <strain evidence="8 9">DSM 45301</strain>
    </source>
</reference>
<dbReference type="Gene3D" id="1.10.10.10">
    <property type="entry name" value="Winged helix-like DNA-binding domain superfamily/Winged helix DNA-binding domain"/>
    <property type="match status" value="1"/>
</dbReference>
<dbReference type="PANTHER" id="PTHR47756">
    <property type="entry name" value="BLL6612 PROTEIN-RELATED"/>
    <property type="match status" value="1"/>
</dbReference>
<evidence type="ECO:0000259" key="6">
    <source>
        <dbReference type="Pfam" id="PF08281"/>
    </source>
</evidence>
<gene>
    <name evidence="8" type="ORF">FB558_6566</name>
</gene>
<dbReference type="Gene3D" id="1.10.1740.10">
    <property type="match status" value="1"/>
</dbReference>
<dbReference type="GO" id="GO:0006352">
    <property type="term" value="P:DNA-templated transcription initiation"/>
    <property type="evidence" value="ECO:0007669"/>
    <property type="project" value="InterPro"/>
</dbReference>
<keyword evidence="9" id="KW-1185">Reference proteome</keyword>
<feature type="domain" description="RNA polymerase sigma-70 region 2" evidence="5">
    <location>
        <begin position="11"/>
        <end position="75"/>
    </location>
</feature>
<dbReference type="GO" id="GO:0016987">
    <property type="term" value="F:sigma factor activity"/>
    <property type="evidence" value="ECO:0007669"/>
    <property type="project" value="UniProtKB-KW"/>
</dbReference>
<evidence type="ECO:0000256" key="1">
    <source>
        <dbReference type="ARBA" id="ARBA00010641"/>
    </source>
</evidence>
<dbReference type="OrthoDB" id="9780299at2"/>
<keyword evidence="3" id="KW-0731">Sigma factor</keyword>
<keyword evidence="2" id="KW-0805">Transcription regulation</keyword>
<evidence type="ECO:0000259" key="5">
    <source>
        <dbReference type="Pfam" id="PF04542"/>
    </source>
</evidence>
<evidence type="ECO:0000259" key="7">
    <source>
        <dbReference type="Pfam" id="PF20239"/>
    </source>
</evidence>
<proteinExistence type="inferred from homology"/>